<evidence type="ECO:0000256" key="7">
    <source>
        <dbReference type="NCBIfam" id="TIGR00188"/>
    </source>
</evidence>
<dbReference type="Proteomes" id="UP001596039">
    <property type="component" value="Unassembled WGS sequence"/>
</dbReference>
<comment type="function">
    <text evidence="6">RNaseP catalyzes the removal of the 5'-leader sequence from pre-tRNA to produce the mature 5'-terminus. It can also cleave other RNA substrates such as 4.5S RNA. The protein component plays an auxiliary but essential role in vivo by binding to the 5'-leader sequence and broadening the substrate specificity of the ribozyme.</text>
</comment>
<dbReference type="InterPro" id="IPR014721">
    <property type="entry name" value="Ribsml_uS5_D2-typ_fold_subgr"/>
</dbReference>
<protein>
    <recommendedName>
        <fullName evidence="6 7">Ribonuclease P protein component</fullName>
        <shortName evidence="6">RNase P protein</shortName>
        <shortName evidence="6">RNaseP protein</shortName>
        <ecNumber evidence="6 7">3.1.26.5</ecNumber>
    </recommendedName>
    <alternativeName>
        <fullName evidence="6">Protein C5</fullName>
    </alternativeName>
</protein>
<evidence type="ECO:0000313" key="9">
    <source>
        <dbReference type="Proteomes" id="UP001596039"/>
    </source>
</evidence>
<dbReference type="InterPro" id="IPR020568">
    <property type="entry name" value="Ribosomal_Su5_D2-typ_SF"/>
</dbReference>
<dbReference type="EMBL" id="JBHSMG010000002">
    <property type="protein sequence ID" value="MFC5502258.1"/>
    <property type="molecule type" value="Genomic_DNA"/>
</dbReference>
<dbReference type="Gene3D" id="3.30.230.10">
    <property type="match status" value="1"/>
</dbReference>
<evidence type="ECO:0000256" key="1">
    <source>
        <dbReference type="ARBA" id="ARBA00022694"/>
    </source>
</evidence>
<gene>
    <name evidence="6 8" type="primary">rnpA</name>
    <name evidence="8" type="ORF">ACFPJ4_08405</name>
</gene>
<keyword evidence="5 6" id="KW-0694">RNA-binding</keyword>
<dbReference type="SUPFAM" id="SSF54211">
    <property type="entry name" value="Ribosomal protein S5 domain 2-like"/>
    <property type="match status" value="1"/>
</dbReference>
<reference evidence="9" key="1">
    <citation type="journal article" date="2019" name="Int. J. Syst. Evol. Microbiol.">
        <title>The Global Catalogue of Microorganisms (GCM) 10K type strain sequencing project: providing services to taxonomists for standard genome sequencing and annotation.</title>
        <authorList>
            <consortium name="The Broad Institute Genomics Platform"/>
            <consortium name="The Broad Institute Genome Sequencing Center for Infectious Disease"/>
            <person name="Wu L."/>
            <person name="Ma J."/>
        </authorList>
    </citation>
    <scope>NUCLEOTIDE SEQUENCE [LARGE SCALE GENOMIC DNA]</scope>
    <source>
        <strain evidence="9">CGMCC 4.6997</strain>
    </source>
</reference>
<keyword evidence="2 6" id="KW-0540">Nuclease</keyword>
<dbReference type="EC" id="3.1.26.5" evidence="6 7"/>
<evidence type="ECO:0000256" key="3">
    <source>
        <dbReference type="ARBA" id="ARBA00022759"/>
    </source>
</evidence>
<evidence type="ECO:0000313" key="8">
    <source>
        <dbReference type="EMBL" id="MFC5502258.1"/>
    </source>
</evidence>
<dbReference type="GO" id="GO:0004526">
    <property type="term" value="F:ribonuclease P activity"/>
    <property type="evidence" value="ECO:0007669"/>
    <property type="project" value="UniProtKB-EC"/>
</dbReference>
<keyword evidence="1 6" id="KW-0819">tRNA processing</keyword>
<keyword evidence="3 6" id="KW-0255">Endonuclease</keyword>
<comment type="caution">
    <text evidence="8">The sequence shown here is derived from an EMBL/GenBank/DDBJ whole genome shotgun (WGS) entry which is preliminary data.</text>
</comment>
<accession>A0ABW0NRD7</accession>
<dbReference type="InterPro" id="IPR000100">
    <property type="entry name" value="RNase_P"/>
</dbReference>
<comment type="subunit">
    <text evidence="6">Consists of a catalytic RNA component (M1 or rnpB) and a protein subunit.</text>
</comment>
<evidence type="ECO:0000256" key="4">
    <source>
        <dbReference type="ARBA" id="ARBA00022801"/>
    </source>
</evidence>
<keyword evidence="4 6" id="KW-0378">Hydrolase</keyword>
<dbReference type="PANTHER" id="PTHR33992">
    <property type="entry name" value="RIBONUCLEASE P PROTEIN COMPONENT"/>
    <property type="match status" value="1"/>
</dbReference>
<evidence type="ECO:0000256" key="6">
    <source>
        <dbReference type="HAMAP-Rule" id="MF_00227"/>
    </source>
</evidence>
<dbReference type="HAMAP" id="MF_00227">
    <property type="entry name" value="RNase_P"/>
    <property type="match status" value="1"/>
</dbReference>
<dbReference type="NCBIfam" id="TIGR00188">
    <property type="entry name" value="rnpA"/>
    <property type="match status" value="1"/>
</dbReference>
<comment type="similarity">
    <text evidence="6">Belongs to the RnpA family.</text>
</comment>
<organism evidence="8 9">
    <name type="scientific">Lysinimonas soli</name>
    <dbReference type="NCBI Taxonomy" id="1074233"/>
    <lineage>
        <taxon>Bacteria</taxon>
        <taxon>Bacillati</taxon>
        <taxon>Actinomycetota</taxon>
        <taxon>Actinomycetes</taxon>
        <taxon>Micrococcales</taxon>
        <taxon>Microbacteriaceae</taxon>
        <taxon>Lysinimonas</taxon>
    </lineage>
</organism>
<proteinExistence type="inferred from homology"/>
<keyword evidence="9" id="KW-1185">Reference proteome</keyword>
<sequence>MLARANRVVHAEDFRAVVRRGRRSVTPAAVYYRLDRAPQDPLRFGVIVSRSVGNAVDRNLVRRRYRALGRQFVDAGVRGSDVVVRVLPGSAQRSWATLADDMHNALDASLMPR</sequence>
<comment type="catalytic activity">
    <reaction evidence="6">
        <text>Endonucleolytic cleavage of RNA, removing 5'-extranucleotides from tRNA precursor.</text>
        <dbReference type="EC" id="3.1.26.5"/>
    </reaction>
</comment>
<dbReference type="PANTHER" id="PTHR33992:SF1">
    <property type="entry name" value="RIBONUCLEASE P PROTEIN COMPONENT"/>
    <property type="match status" value="1"/>
</dbReference>
<evidence type="ECO:0000256" key="5">
    <source>
        <dbReference type="ARBA" id="ARBA00022884"/>
    </source>
</evidence>
<evidence type="ECO:0000256" key="2">
    <source>
        <dbReference type="ARBA" id="ARBA00022722"/>
    </source>
</evidence>
<dbReference type="RefSeq" id="WP_386739958.1">
    <property type="nucleotide sequence ID" value="NZ_JBHSMG010000002.1"/>
</dbReference>
<dbReference type="Pfam" id="PF00825">
    <property type="entry name" value="Ribonuclease_P"/>
    <property type="match status" value="1"/>
</dbReference>
<name>A0ABW0NRD7_9MICO</name>